<dbReference type="AlphaFoldDB" id="A0A2P7VP95"/>
<comment type="caution">
    <text evidence="1">The sequence shown here is derived from an EMBL/GenBank/DDBJ whole genome shotgun (WGS) entry which is preliminary data.</text>
</comment>
<reference evidence="1 2" key="1">
    <citation type="submission" date="2018-03" db="EMBL/GenBank/DDBJ databases">
        <title>Brevisbacillus phylogenomics.</title>
        <authorList>
            <person name="Dunlap C."/>
        </authorList>
    </citation>
    <scope>NUCLEOTIDE SEQUENCE [LARGE SCALE GENOMIC DNA]</scope>
    <source>
        <strain evidence="1 2">NRRL NRS-1210</strain>
    </source>
</reference>
<name>A0A2P7VP95_9BACL</name>
<dbReference type="OrthoDB" id="1653343at2"/>
<protein>
    <submittedName>
        <fullName evidence="1">Uncharacterized protein</fullName>
    </submittedName>
</protein>
<proteinExistence type="predicted"/>
<dbReference type="Proteomes" id="UP000240419">
    <property type="component" value="Unassembled WGS sequence"/>
</dbReference>
<evidence type="ECO:0000313" key="2">
    <source>
        <dbReference type="Proteomes" id="UP000240419"/>
    </source>
</evidence>
<dbReference type="RefSeq" id="WP_106837052.1">
    <property type="nucleotide sequence ID" value="NZ_JARMEZ010000012.1"/>
</dbReference>
<organism evidence="1 2">
    <name type="scientific">Brevibacillus fortis</name>
    <dbReference type="NCBI Taxonomy" id="2126352"/>
    <lineage>
        <taxon>Bacteria</taxon>
        <taxon>Bacillati</taxon>
        <taxon>Bacillota</taxon>
        <taxon>Bacilli</taxon>
        <taxon>Bacillales</taxon>
        <taxon>Paenibacillaceae</taxon>
        <taxon>Brevibacillus</taxon>
    </lineage>
</organism>
<sequence>MWISKRVGMIGCIVWMLTGIGSDAGQAALALEAREVQPPPTVFEQIQIKREDVTGDGRPDFVTLLGKRFAADSPYFEHVKIMVQDPVAKKTTFFTTPYGAYQPEMFFCDFTGGGVQQILLQAPSGGSGGTSEFYLFADKDNKPAILPVPQPLTISGSYQDHYKVPLTIKETGETVVLDLSDRKKIYEENGVYKNGKLVSPVEVMPNTFSVLMPIDENRDGICELKGEQRVSGVANADTIAYVESYWKWDKTSWKLQRAVVRKAEM</sequence>
<evidence type="ECO:0000313" key="1">
    <source>
        <dbReference type="EMBL" id="PSK01034.1"/>
    </source>
</evidence>
<dbReference type="EMBL" id="PXZM01000001">
    <property type="protein sequence ID" value="PSK01034.1"/>
    <property type="molecule type" value="Genomic_DNA"/>
</dbReference>
<gene>
    <name evidence="1" type="ORF">C7R93_00950</name>
</gene>
<accession>A0A2P7VP95</accession>
<keyword evidence="2" id="KW-1185">Reference proteome</keyword>